<protein>
    <recommendedName>
        <fullName evidence="3">Polyhydroxyalkanoic acid system protein</fullName>
    </recommendedName>
</protein>
<dbReference type="AlphaFoldDB" id="A0A1G2H722"/>
<dbReference type="InterPro" id="IPR013433">
    <property type="entry name" value="PHA_gran_rgn"/>
</dbReference>
<name>A0A1G2H722_9BACT</name>
<evidence type="ECO:0008006" key="3">
    <source>
        <dbReference type="Google" id="ProtNLM"/>
    </source>
</evidence>
<reference evidence="1 2" key="1">
    <citation type="journal article" date="2016" name="Nat. Commun.">
        <title>Thousands of microbial genomes shed light on interconnected biogeochemical processes in an aquifer system.</title>
        <authorList>
            <person name="Anantharaman K."/>
            <person name="Brown C.T."/>
            <person name="Hug L.A."/>
            <person name="Sharon I."/>
            <person name="Castelle C.J."/>
            <person name="Probst A.J."/>
            <person name="Thomas B.C."/>
            <person name="Singh A."/>
            <person name="Wilkins M.J."/>
            <person name="Karaoz U."/>
            <person name="Brodie E.L."/>
            <person name="Williams K.H."/>
            <person name="Hubbard S.S."/>
            <person name="Banfield J.F."/>
        </authorList>
    </citation>
    <scope>NUCLEOTIDE SEQUENCE [LARGE SCALE GENOMIC DNA]</scope>
</reference>
<dbReference type="EMBL" id="MHOD01000012">
    <property type="protein sequence ID" value="OGZ58274.1"/>
    <property type="molecule type" value="Genomic_DNA"/>
</dbReference>
<organism evidence="1 2">
    <name type="scientific">Candidatus Spechtbacteria bacterium RIFCSPHIGHO2_01_FULL_43_30</name>
    <dbReference type="NCBI Taxonomy" id="1802158"/>
    <lineage>
        <taxon>Bacteria</taxon>
        <taxon>Candidatus Spechtiibacteriota</taxon>
    </lineage>
</organism>
<dbReference type="Proteomes" id="UP000177932">
    <property type="component" value="Unassembled WGS sequence"/>
</dbReference>
<gene>
    <name evidence="1" type="ORF">A2827_02520</name>
</gene>
<comment type="caution">
    <text evidence="1">The sequence shown here is derived from an EMBL/GenBank/DDBJ whole genome shotgun (WGS) entry which is preliminary data.</text>
</comment>
<proteinExistence type="predicted"/>
<accession>A0A1G2H722</accession>
<evidence type="ECO:0000313" key="2">
    <source>
        <dbReference type="Proteomes" id="UP000177932"/>
    </source>
</evidence>
<sequence>MTEFQFSIPTKVNRDDAIRRILSFAADTKKKVDGKLAGFRMEWIGNLLKFNFTFDGFPVSGVLTVGDQNLEISLDLPLMAMFFKKKIRSAITQRVESVLSAE</sequence>
<evidence type="ECO:0000313" key="1">
    <source>
        <dbReference type="EMBL" id="OGZ58274.1"/>
    </source>
</evidence>
<dbReference type="Pfam" id="PF09650">
    <property type="entry name" value="PHA_gran_rgn"/>
    <property type="match status" value="1"/>
</dbReference>